<keyword evidence="3 4" id="KW-0472">Membrane</keyword>
<feature type="transmembrane region" description="Helical" evidence="4">
    <location>
        <begin position="124"/>
        <end position="140"/>
    </location>
</feature>
<dbReference type="SUPFAM" id="SSF103473">
    <property type="entry name" value="MFS general substrate transporter"/>
    <property type="match status" value="1"/>
</dbReference>
<evidence type="ECO:0000256" key="4">
    <source>
        <dbReference type="SAM" id="Phobius"/>
    </source>
</evidence>
<feature type="transmembrane region" description="Helical" evidence="4">
    <location>
        <begin position="146"/>
        <end position="169"/>
    </location>
</feature>
<evidence type="ECO:0000256" key="2">
    <source>
        <dbReference type="ARBA" id="ARBA00022989"/>
    </source>
</evidence>
<sequence length="455" mass="47196">DQALNARPLGRSMLERSLLLGASAVSSAPRNPIDVAASLGRAVPPPATPSIETRASWVVAVATLVILSVSFAAPYVAAVALKPIADELGGARSVPALAGALSYLGAGLGGIGMGWAAERVGVRWTVMFGALMIGVGLWLSTGGEAWHLYVGHGLFIGLLGNAGIFPPLMTYVSHWFDRRRGTALALISSGQYMAGALWPPIFERAVAWVGWRQTMLLFGLFAIGTIVPLAAIFLRRPPAPVAVAAGNAGAAGQASGGLSKGATFALLCVASLLCCVPMAIPMGHLVAFCTDLGMAPARGALMLSVLLGTAFLARQFWGWVADRIGGLRTLLAGSICQAAALTGFLLTQDELGLFAVSTAFGLGFAGLIPAYIVAIREIFPAEEASWRVPTLLFLSLIGMAIGGWGAGVVYDWFGYYAPAFALGVVSNLAHFAIIATLVMVDRRPSPSRAAFAPAH</sequence>
<feature type="transmembrane region" description="Helical" evidence="4">
    <location>
        <begin position="57"/>
        <end position="77"/>
    </location>
</feature>
<dbReference type="InterPro" id="IPR036259">
    <property type="entry name" value="MFS_trans_sf"/>
</dbReference>
<feature type="transmembrane region" description="Helical" evidence="4">
    <location>
        <begin position="181"/>
        <end position="202"/>
    </location>
</feature>
<feature type="transmembrane region" description="Helical" evidence="4">
    <location>
        <begin position="264"/>
        <end position="287"/>
    </location>
</feature>
<feature type="transmembrane region" description="Helical" evidence="4">
    <location>
        <begin position="416"/>
        <end position="440"/>
    </location>
</feature>
<evidence type="ECO:0000256" key="1">
    <source>
        <dbReference type="ARBA" id="ARBA00022692"/>
    </source>
</evidence>
<proteinExistence type="predicted"/>
<dbReference type="PANTHER" id="PTHR11360:SF290">
    <property type="entry name" value="MONOCARBOXYLATE MFS PERMEASE"/>
    <property type="match status" value="1"/>
</dbReference>
<dbReference type="AlphaFoldDB" id="A0A6J4KRC6"/>
<evidence type="ECO:0000256" key="3">
    <source>
        <dbReference type="ARBA" id="ARBA00023136"/>
    </source>
</evidence>
<dbReference type="PANTHER" id="PTHR11360">
    <property type="entry name" value="MONOCARBOXYLATE TRANSPORTER"/>
    <property type="match status" value="1"/>
</dbReference>
<feature type="transmembrane region" description="Helical" evidence="4">
    <location>
        <begin position="97"/>
        <end position="117"/>
    </location>
</feature>
<protein>
    <recommendedName>
        <fullName evidence="5">Major facilitator superfamily (MFS) profile domain-containing protein</fullName>
    </recommendedName>
</protein>
<accession>A0A6J4KRC6</accession>
<feature type="transmembrane region" description="Helical" evidence="4">
    <location>
        <begin position="214"/>
        <end position="234"/>
    </location>
</feature>
<keyword evidence="2 4" id="KW-1133">Transmembrane helix</keyword>
<feature type="domain" description="Major facilitator superfamily (MFS) profile" evidence="5">
    <location>
        <begin position="58"/>
        <end position="444"/>
    </location>
</feature>
<keyword evidence="1 4" id="KW-0812">Transmembrane</keyword>
<feature type="transmembrane region" description="Helical" evidence="4">
    <location>
        <begin position="299"/>
        <end position="317"/>
    </location>
</feature>
<dbReference type="InterPro" id="IPR011701">
    <property type="entry name" value="MFS"/>
</dbReference>
<name>A0A6J4KRC6_9HYPH</name>
<reference evidence="6" key="1">
    <citation type="submission" date="2020-02" db="EMBL/GenBank/DDBJ databases">
        <authorList>
            <person name="Meier V. D."/>
        </authorList>
    </citation>
    <scope>NUCLEOTIDE SEQUENCE</scope>
    <source>
        <strain evidence="6">AVDCRST_MAG90</strain>
    </source>
</reference>
<dbReference type="InterPro" id="IPR050327">
    <property type="entry name" value="Proton-linked_MCT"/>
</dbReference>
<dbReference type="GO" id="GO:0022857">
    <property type="term" value="F:transmembrane transporter activity"/>
    <property type="evidence" value="ECO:0007669"/>
    <property type="project" value="InterPro"/>
</dbReference>
<dbReference type="Gene3D" id="1.20.1250.20">
    <property type="entry name" value="MFS general substrate transporter like domains"/>
    <property type="match status" value="2"/>
</dbReference>
<dbReference type="PROSITE" id="PS50850">
    <property type="entry name" value="MFS"/>
    <property type="match status" value="1"/>
</dbReference>
<dbReference type="EMBL" id="CADCUC010000114">
    <property type="protein sequence ID" value="CAA9313282.1"/>
    <property type="molecule type" value="Genomic_DNA"/>
</dbReference>
<feature type="non-terminal residue" evidence="6">
    <location>
        <position position="1"/>
    </location>
</feature>
<evidence type="ECO:0000259" key="5">
    <source>
        <dbReference type="PROSITE" id="PS50850"/>
    </source>
</evidence>
<dbReference type="Pfam" id="PF07690">
    <property type="entry name" value="MFS_1"/>
    <property type="match status" value="2"/>
</dbReference>
<evidence type="ECO:0000313" key="6">
    <source>
        <dbReference type="EMBL" id="CAA9313282.1"/>
    </source>
</evidence>
<organism evidence="6">
    <name type="scientific">uncultured Microvirga sp</name>
    <dbReference type="NCBI Taxonomy" id="412392"/>
    <lineage>
        <taxon>Bacteria</taxon>
        <taxon>Pseudomonadati</taxon>
        <taxon>Pseudomonadota</taxon>
        <taxon>Alphaproteobacteria</taxon>
        <taxon>Hyphomicrobiales</taxon>
        <taxon>Methylobacteriaceae</taxon>
        <taxon>Microvirga</taxon>
        <taxon>environmental samples</taxon>
    </lineage>
</organism>
<feature type="transmembrane region" description="Helical" evidence="4">
    <location>
        <begin position="329"/>
        <end position="347"/>
    </location>
</feature>
<feature type="transmembrane region" description="Helical" evidence="4">
    <location>
        <begin position="386"/>
        <end position="410"/>
    </location>
</feature>
<gene>
    <name evidence="6" type="ORF">AVDCRST_MAG90-600</name>
</gene>
<dbReference type="InterPro" id="IPR020846">
    <property type="entry name" value="MFS_dom"/>
</dbReference>
<feature type="transmembrane region" description="Helical" evidence="4">
    <location>
        <begin position="353"/>
        <end position="374"/>
    </location>
</feature>